<evidence type="ECO:0000313" key="7">
    <source>
        <dbReference type="EMBL" id="SDL52102.1"/>
    </source>
</evidence>
<dbReference type="STRING" id="246191.SAMN05660337_3183"/>
<protein>
    <submittedName>
        <fullName evidence="7">Glucose ABC transporter membrane protein/mannose ABC transporter membrane protein</fullName>
    </submittedName>
</protein>
<dbReference type="AlphaFoldDB" id="A0A1G9KR27"/>
<dbReference type="GO" id="GO:0005886">
    <property type="term" value="C:plasma membrane"/>
    <property type="evidence" value="ECO:0007669"/>
    <property type="project" value="UniProtKB-SubCell"/>
</dbReference>
<evidence type="ECO:0000256" key="2">
    <source>
        <dbReference type="ARBA" id="ARBA00022692"/>
    </source>
</evidence>
<dbReference type="Pfam" id="PF00528">
    <property type="entry name" value="BPD_transp_1"/>
    <property type="match status" value="1"/>
</dbReference>
<evidence type="ECO:0000259" key="6">
    <source>
        <dbReference type="PROSITE" id="PS50928"/>
    </source>
</evidence>
<feature type="transmembrane region" description="Helical" evidence="5">
    <location>
        <begin position="12"/>
        <end position="35"/>
    </location>
</feature>
<keyword evidence="5" id="KW-0813">Transport</keyword>
<dbReference type="GO" id="GO:0055085">
    <property type="term" value="P:transmembrane transport"/>
    <property type="evidence" value="ECO:0007669"/>
    <property type="project" value="InterPro"/>
</dbReference>
<accession>A0A1G9KR27</accession>
<keyword evidence="8" id="KW-1185">Reference proteome</keyword>
<dbReference type="PANTHER" id="PTHR43879:SF1">
    <property type="entry name" value="GLUCOSE IMPORT SYSTEM PERMEASE PROTEIN GLCU"/>
    <property type="match status" value="1"/>
</dbReference>
<evidence type="ECO:0000256" key="4">
    <source>
        <dbReference type="ARBA" id="ARBA00023136"/>
    </source>
</evidence>
<feature type="transmembrane region" description="Helical" evidence="5">
    <location>
        <begin position="249"/>
        <end position="271"/>
    </location>
</feature>
<dbReference type="InterPro" id="IPR035906">
    <property type="entry name" value="MetI-like_sf"/>
</dbReference>
<feature type="transmembrane region" description="Helical" evidence="5">
    <location>
        <begin position="76"/>
        <end position="99"/>
    </location>
</feature>
<dbReference type="PROSITE" id="PS50928">
    <property type="entry name" value="ABC_TM1"/>
    <property type="match status" value="1"/>
</dbReference>
<dbReference type="EMBL" id="FNGA01000005">
    <property type="protein sequence ID" value="SDL52102.1"/>
    <property type="molecule type" value="Genomic_DNA"/>
</dbReference>
<dbReference type="OrthoDB" id="369039at2"/>
<comment type="subcellular location">
    <subcellularLocation>
        <location evidence="1 5">Cell membrane</location>
        <topology evidence="1 5">Multi-pass membrane protein</topology>
    </subcellularLocation>
</comment>
<keyword evidence="4 5" id="KW-0472">Membrane</keyword>
<feature type="transmembrane region" description="Helical" evidence="5">
    <location>
        <begin position="111"/>
        <end position="132"/>
    </location>
</feature>
<keyword evidence="2 5" id="KW-0812">Transmembrane</keyword>
<comment type="similarity">
    <text evidence="5">Belongs to the binding-protein-dependent transport system permease family.</text>
</comment>
<feature type="transmembrane region" description="Helical" evidence="5">
    <location>
        <begin position="188"/>
        <end position="209"/>
    </location>
</feature>
<organism evidence="7 8">
    <name type="scientific">Maridesulfovibrio ferrireducens</name>
    <dbReference type="NCBI Taxonomy" id="246191"/>
    <lineage>
        <taxon>Bacteria</taxon>
        <taxon>Pseudomonadati</taxon>
        <taxon>Thermodesulfobacteriota</taxon>
        <taxon>Desulfovibrionia</taxon>
        <taxon>Desulfovibrionales</taxon>
        <taxon>Desulfovibrionaceae</taxon>
        <taxon>Maridesulfovibrio</taxon>
    </lineage>
</organism>
<dbReference type="PANTHER" id="PTHR43879">
    <property type="entry name" value="ABC TRANSPORTER PERMEASE PROTEIN"/>
    <property type="match status" value="1"/>
</dbReference>
<dbReference type="RefSeq" id="WP_092162857.1">
    <property type="nucleotide sequence ID" value="NZ_FNGA01000005.1"/>
</dbReference>
<dbReference type="Gene3D" id="1.10.3720.10">
    <property type="entry name" value="MetI-like"/>
    <property type="match status" value="1"/>
</dbReference>
<evidence type="ECO:0000313" key="8">
    <source>
        <dbReference type="Proteomes" id="UP000199053"/>
    </source>
</evidence>
<keyword evidence="3 5" id="KW-1133">Transmembrane helix</keyword>
<evidence type="ECO:0000256" key="1">
    <source>
        <dbReference type="ARBA" id="ARBA00004651"/>
    </source>
</evidence>
<evidence type="ECO:0000256" key="3">
    <source>
        <dbReference type="ARBA" id="ARBA00022989"/>
    </source>
</evidence>
<evidence type="ECO:0000256" key="5">
    <source>
        <dbReference type="RuleBase" id="RU363032"/>
    </source>
</evidence>
<feature type="domain" description="ABC transmembrane type-1" evidence="6">
    <location>
        <begin position="76"/>
        <end position="266"/>
    </location>
</feature>
<gene>
    <name evidence="7" type="ORF">SAMN05660337_3183</name>
</gene>
<proteinExistence type="inferred from homology"/>
<sequence>MSKPSTATTSRFTVGSFLLYSSLFLLALFFLMPAYMAVVTALKPPAEINLSTAWELPSKFHWSSFSDAFSLLKSNVVSSVILTVCATVLSTVLGSLNGYVFSKWKFKGSEFIFTLFLFGMFIPYQVILIPLFQTLRAMNLYGGLPGLILAHVVYGLPITSLIFRNFYSQIPTALVESARLDGAGFFSIYTRIVFPLSIPGFVVTSLWQVTQIWNEFLWGICLTRHADNPITVGLAQLAGGQAVSWNLPMAGSLMAAAPVLAIYIFLGRYFIRGLLAGSVKE</sequence>
<reference evidence="8" key="1">
    <citation type="submission" date="2016-10" db="EMBL/GenBank/DDBJ databases">
        <authorList>
            <person name="Varghese N."/>
            <person name="Submissions S."/>
        </authorList>
    </citation>
    <scope>NUCLEOTIDE SEQUENCE [LARGE SCALE GENOMIC DNA]</scope>
    <source>
        <strain evidence="8">DSM 16995</strain>
    </source>
</reference>
<name>A0A1G9KR27_9BACT</name>
<feature type="transmembrane region" description="Helical" evidence="5">
    <location>
        <begin position="144"/>
        <end position="167"/>
    </location>
</feature>
<dbReference type="Proteomes" id="UP000199053">
    <property type="component" value="Unassembled WGS sequence"/>
</dbReference>
<dbReference type="SUPFAM" id="SSF161098">
    <property type="entry name" value="MetI-like"/>
    <property type="match status" value="1"/>
</dbReference>
<dbReference type="CDD" id="cd06261">
    <property type="entry name" value="TM_PBP2"/>
    <property type="match status" value="1"/>
</dbReference>
<dbReference type="InterPro" id="IPR000515">
    <property type="entry name" value="MetI-like"/>
</dbReference>